<gene>
    <name evidence="1" type="ORF">GCM10008986_33510</name>
</gene>
<name>A0ABN1BQB2_9BACI</name>
<accession>A0ABN1BQB2</accession>
<keyword evidence="2" id="KW-1185">Reference proteome</keyword>
<protein>
    <recommendedName>
        <fullName evidence="3">DNA phosphorothioation-dependent restriction protein DptG</fullName>
    </recommendedName>
</protein>
<dbReference type="InterPro" id="IPR017645">
    <property type="entry name" value="Dnd_assoc_1"/>
</dbReference>
<dbReference type="Proteomes" id="UP001500880">
    <property type="component" value="Unassembled WGS sequence"/>
</dbReference>
<reference evidence="1 2" key="1">
    <citation type="journal article" date="2019" name="Int. J. Syst. Evol. Microbiol.">
        <title>The Global Catalogue of Microorganisms (GCM) 10K type strain sequencing project: providing services to taxonomists for standard genome sequencing and annotation.</title>
        <authorList>
            <consortium name="The Broad Institute Genomics Platform"/>
            <consortium name="The Broad Institute Genome Sequencing Center for Infectious Disease"/>
            <person name="Wu L."/>
            <person name="Ma J."/>
        </authorList>
    </citation>
    <scope>NUCLEOTIDE SEQUENCE [LARGE SCALE GENOMIC DNA]</scope>
    <source>
        <strain evidence="1 2">JCM 12389</strain>
    </source>
</reference>
<evidence type="ECO:0000313" key="2">
    <source>
        <dbReference type="Proteomes" id="UP001500880"/>
    </source>
</evidence>
<dbReference type="NCBIfam" id="TIGR03236">
    <property type="entry name" value="dnd_assoc_1"/>
    <property type="match status" value="1"/>
</dbReference>
<organism evidence="1 2">
    <name type="scientific">Salinibacillus aidingensis</name>
    <dbReference type="NCBI Taxonomy" id="237684"/>
    <lineage>
        <taxon>Bacteria</taxon>
        <taxon>Bacillati</taxon>
        <taxon>Bacillota</taxon>
        <taxon>Bacilli</taxon>
        <taxon>Bacillales</taxon>
        <taxon>Bacillaceae</taxon>
        <taxon>Salinibacillus</taxon>
    </lineage>
</organism>
<comment type="caution">
    <text evidence="1">The sequence shown here is derived from an EMBL/GenBank/DDBJ whole genome shotgun (WGS) entry which is preliminary data.</text>
</comment>
<dbReference type="EMBL" id="BAAADO010000009">
    <property type="protein sequence ID" value="GAA0503170.1"/>
    <property type="molecule type" value="Genomic_DNA"/>
</dbReference>
<evidence type="ECO:0000313" key="1">
    <source>
        <dbReference type="EMBL" id="GAA0503170.1"/>
    </source>
</evidence>
<sequence>MPELYKDYLNKQLREKKKHDVLLAMDVLPFLSKRTRALRGRFNKVLGEYIRKICDLELDSSALKSHEFFMSEEQNVFSEHIARSVEFDSDEEQYDFIRFLDQYLFNKEDIKLIHPFLFNLITVDKQNKNEFNKYGQFMKDTMLLNKEEVKGIFNQKESEDILTELILSQLDLLKDSPAKKREYKPLLKPLANLYQEDIIYLSKYKDYFLTSFPLLTHFYVFMYANQLVFKFEQYNEANYNELQPLYFSLEWESLSKRRKSASGDIDSFKYIKAKLDNLFPHIHTMSQLSHNAANVSENEIKNEETIDLLTYTEIYNLIQQGKLDERRFLVELKEWIHEYMAWRGNEYNSSSTTIREAFEELHDCLKLGMSSTVISKYGGNVEDLGANQFIKNRGSLGQVLNIKHDFLLLITAVSVKNERIPLNDLFIEFEKRGIALDRYSKKEVIKLFDKQNILDKKSDSGDAQYVKPIL</sequence>
<dbReference type="RefSeq" id="WP_343843651.1">
    <property type="nucleotide sequence ID" value="NZ_BAAADO010000009.1"/>
</dbReference>
<evidence type="ECO:0008006" key="3">
    <source>
        <dbReference type="Google" id="ProtNLM"/>
    </source>
</evidence>
<proteinExistence type="predicted"/>